<protein>
    <recommendedName>
        <fullName evidence="4">MSHA biogenesis protein MshK</fullName>
    </recommendedName>
</protein>
<evidence type="ECO:0000313" key="3">
    <source>
        <dbReference type="Proteomes" id="UP000094070"/>
    </source>
</evidence>
<dbReference type="eggNOG" id="ENOG5033AIK">
    <property type="taxonomic scope" value="Bacteria"/>
</dbReference>
<dbReference type="OrthoDB" id="5917619at2"/>
<dbReference type="RefSeq" id="WP_017026459.1">
    <property type="nucleotide sequence ID" value="NZ_AJYK02000020.1"/>
</dbReference>
<keyword evidence="1" id="KW-0732">Signal</keyword>
<gene>
    <name evidence="2" type="ORF">A1QC_05445</name>
</gene>
<dbReference type="STRING" id="1188252.A1QC_05445"/>
<reference evidence="2 3" key="1">
    <citation type="journal article" date="2012" name="Science">
        <title>Ecological populations of bacteria act as socially cohesive units of antibiotic production and resistance.</title>
        <authorList>
            <person name="Cordero O.X."/>
            <person name="Wildschutte H."/>
            <person name="Kirkup B."/>
            <person name="Proehl S."/>
            <person name="Ngo L."/>
            <person name="Hussain F."/>
            <person name="Le Roux F."/>
            <person name="Mincer T."/>
            <person name="Polz M.F."/>
        </authorList>
    </citation>
    <scope>NUCLEOTIDE SEQUENCE [LARGE SCALE GENOMIC DNA]</scope>
    <source>
        <strain evidence="2 3">1S-45</strain>
    </source>
</reference>
<accession>A0A1E5E570</accession>
<evidence type="ECO:0000313" key="2">
    <source>
        <dbReference type="EMBL" id="OEF28476.1"/>
    </source>
</evidence>
<name>A0A1E5E570_9VIBR</name>
<dbReference type="Proteomes" id="UP000094070">
    <property type="component" value="Unassembled WGS sequence"/>
</dbReference>
<evidence type="ECO:0008006" key="4">
    <source>
        <dbReference type="Google" id="ProtNLM"/>
    </source>
</evidence>
<keyword evidence="3" id="KW-1185">Reference proteome</keyword>
<evidence type="ECO:0000256" key="1">
    <source>
        <dbReference type="SAM" id="SignalP"/>
    </source>
</evidence>
<dbReference type="AlphaFoldDB" id="A0A1E5E570"/>
<proteinExistence type="predicted"/>
<organism evidence="2 3">
    <name type="scientific">Vibrio rumoiensis 1S-45</name>
    <dbReference type="NCBI Taxonomy" id="1188252"/>
    <lineage>
        <taxon>Bacteria</taxon>
        <taxon>Pseudomonadati</taxon>
        <taxon>Pseudomonadota</taxon>
        <taxon>Gammaproteobacteria</taxon>
        <taxon>Vibrionales</taxon>
        <taxon>Vibrionaceae</taxon>
        <taxon>Vibrio</taxon>
    </lineage>
</organism>
<dbReference type="EMBL" id="AJYK02000020">
    <property type="protein sequence ID" value="OEF28476.1"/>
    <property type="molecule type" value="Genomic_DNA"/>
</dbReference>
<feature type="signal peptide" evidence="1">
    <location>
        <begin position="1"/>
        <end position="19"/>
    </location>
</feature>
<sequence length="107" mass="11749">MDRALLFSLLVMVSSSVFAEKDPTAPLDWMTGQSAKPSKQVYYKVPTLQSIVCDAGTDCHAVVDNKIVSKGQVVSGYKVTDINSQHVALTRGSKTWNLELFSQVKKN</sequence>
<feature type="chain" id="PRO_5009174754" description="MSHA biogenesis protein MshK" evidence="1">
    <location>
        <begin position="20"/>
        <end position="107"/>
    </location>
</feature>
<comment type="caution">
    <text evidence="2">The sequence shown here is derived from an EMBL/GenBank/DDBJ whole genome shotgun (WGS) entry which is preliminary data.</text>
</comment>